<dbReference type="InterPro" id="IPR036271">
    <property type="entry name" value="Tet_transcr_reg_TetR-rel_C_sf"/>
</dbReference>
<dbReference type="Gene3D" id="1.10.357.10">
    <property type="entry name" value="Tetracycline Repressor, domain 2"/>
    <property type="match status" value="1"/>
</dbReference>
<dbReference type="PROSITE" id="PS01081">
    <property type="entry name" value="HTH_TETR_1"/>
    <property type="match status" value="1"/>
</dbReference>
<dbReference type="InterPro" id="IPR041490">
    <property type="entry name" value="KstR2_TetR_C"/>
</dbReference>
<dbReference type="GO" id="GO:0003700">
    <property type="term" value="F:DNA-binding transcription factor activity"/>
    <property type="evidence" value="ECO:0007669"/>
    <property type="project" value="TreeGrafter"/>
</dbReference>
<dbReference type="InterPro" id="IPR023772">
    <property type="entry name" value="DNA-bd_HTH_TetR-type_CS"/>
</dbReference>
<feature type="region of interest" description="Disordered" evidence="6">
    <location>
        <begin position="15"/>
        <end position="41"/>
    </location>
</feature>
<dbReference type="AlphaFoldDB" id="A0A6S7A2S4"/>
<accession>A0A6S7A2S4</accession>
<dbReference type="PROSITE" id="PS50977">
    <property type="entry name" value="HTH_TETR_2"/>
    <property type="match status" value="1"/>
</dbReference>
<keyword evidence="4" id="KW-0804">Transcription</keyword>
<dbReference type="EMBL" id="CADIJO010000010">
    <property type="protein sequence ID" value="CAB3709962.1"/>
    <property type="molecule type" value="Genomic_DNA"/>
</dbReference>
<proteinExistence type="predicted"/>
<dbReference type="PANTHER" id="PTHR30055">
    <property type="entry name" value="HTH-TYPE TRANSCRIPTIONAL REGULATOR RUTR"/>
    <property type="match status" value="1"/>
</dbReference>
<dbReference type="InterPro" id="IPR050109">
    <property type="entry name" value="HTH-type_TetR-like_transc_reg"/>
</dbReference>
<evidence type="ECO:0000259" key="7">
    <source>
        <dbReference type="PROSITE" id="PS50977"/>
    </source>
</evidence>
<dbReference type="PANTHER" id="PTHR30055:SF240">
    <property type="entry name" value="HTH-TYPE TRANSCRIPTIONAL REGULATOR ACRR"/>
    <property type="match status" value="1"/>
</dbReference>
<dbReference type="Pfam" id="PF00440">
    <property type="entry name" value="TetR_N"/>
    <property type="match status" value="1"/>
</dbReference>
<keyword evidence="3 5" id="KW-0238">DNA-binding</keyword>
<feature type="domain" description="HTH tetR-type" evidence="7">
    <location>
        <begin position="42"/>
        <end position="102"/>
    </location>
</feature>
<evidence type="ECO:0000313" key="9">
    <source>
        <dbReference type="Proteomes" id="UP000494111"/>
    </source>
</evidence>
<dbReference type="PRINTS" id="PR00455">
    <property type="entry name" value="HTHTETR"/>
</dbReference>
<keyword evidence="2" id="KW-0805">Transcription regulation</keyword>
<reference evidence="8 9" key="1">
    <citation type="submission" date="2020-04" db="EMBL/GenBank/DDBJ databases">
        <authorList>
            <person name="De Canck E."/>
        </authorList>
    </citation>
    <scope>NUCLEOTIDE SEQUENCE [LARGE SCALE GENOMIC DNA]</scope>
    <source>
        <strain evidence="8 9">LMG 3458</strain>
    </source>
</reference>
<evidence type="ECO:0000256" key="6">
    <source>
        <dbReference type="SAM" id="MobiDB-lite"/>
    </source>
</evidence>
<evidence type="ECO:0000256" key="1">
    <source>
        <dbReference type="ARBA" id="ARBA00022491"/>
    </source>
</evidence>
<name>A0A6S7A2S4_9BURK</name>
<evidence type="ECO:0000256" key="2">
    <source>
        <dbReference type="ARBA" id="ARBA00023015"/>
    </source>
</evidence>
<dbReference type="InterPro" id="IPR009057">
    <property type="entry name" value="Homeodomain-like_sf"/>
</dbReference>
<sequence length="228" mass="24424">MEGAYQWSAIEKAGAASPGPVMPTSAAPASKRARAGRPPTMAAPRERILAEAAKLFARSGYDGSSVSDLAAAIGVSKAAIYHYFTTKQDIYDAIILAVLNGLTQSVGQDVARAEGAADRLRAFMVGHARYFEQHHAEFVTMLIGYSGMALPEREDAARLRDGYEKRLREVIAQGVADGAFRALDVPATGRAVLSMLNWMVRWYKPGQGDSAETIAAGYFDLLVGGLRA</sequence>
<evidence type="ECO:0000313" key="8">
    <source>
        <dbReference type="EMBL" id="CAB3709962.1"/>
    </source>
</evidence>
<dbReference type="Pfam" id="PF17932">
    <property type="entry name" value="TetR_C_24"/>
    <property type="match status" value="1"/>
</dbReference>
<dbReference type="InterPro" id="IPR001647">
    <property type="entry name" value="HTH_TetR"/>
</dbReference>
<organism evidence="8 9">
    <name type="scientific">Achromobacter deleyi</name>
    <dbReference type="NCBI Taxonomy" id="1353891"/>
    <lineage>
        <taxon>Bacteria</taxon>
        <taxon>Pseudomonadati</taxon>
        <taxon>Pseudomonadota</taxon>
        <taxon>Betaproteobacteria</taxon>
        <taxon>Burkholderiales</taxon>
        <taxon>Alcaligenaceae</taxon>
        <taxon>Achromobacter</taxon>
    </lineage>
</organism>
<keyword evidence="1" id="KW-0678">Repressor</keyword>
<evidence type="ECO:0000256" key="3">
    <source>
        <dbReference type="ARBA" id="ARBA00023125"/>
    </source>
</evidence>
<dbReference type="SUPFAM" id="SSF46689">
    <property type="entry name" value="Homeodomain-like"/>
    <property type="match status" value="1"/>
</dbReference>
<dbReference type="Gene3D" id="1.10.10.60">
    <property type="entry name" value="Homeodomain-like"/>
    <property type="match status" value="1"/>
</dbReference>
<feature type="DNA-binding region" description="H-T-H motif" evidence="5">
    <location>
        <begin position="65"/>
        <end position="84"/>
    </location>
</feature>
<evidence type="ECO:0000256" key="5">
    <source>
        <dbReference type="PROSITE-ProRule" id="PRU00335"/>
    </source>
</evidence>
<dbReference type="SUPFAM" id="SSF48498">
    <property type="entry name" value="Tetracyclin repressor-like, C-terminal domain"/>
    <property type="match status" value="1"/>
</dbReference>
<protein>
    <submittedName>
        <fullName evidence="8">HTH-type transcriptional repressor KstR2</fullName>
    </submittedName>
</protein>
<dbReference type="Proteomes" id="UP000494111">
    <property type="component" value="Unassembled WGS sequence"/>
</dbReference>
<evidence type="ECO:0000256" key="4">
    <source>
        <dbReference type="ARBA" id="ARBA00023163"/>
    </source>
</evidence>
<dbReference type="GO" id="GO:0000976">
    <property type="term" value="F:transcription cis-regulatory region binding"/>
    <property type="evidence" value="ECO:0007669"/>
    <property type="project" value="TreeGrafter"/>
</dbReference>
<gene>
    <name evidence="8" type="primary">kstR2_2</name>
    <name evidence="8" type="ORF">LMG3458_03157</name>
</gene>